<dbReference type="AlphaFoldDB" id="A0A438D9V2"/>
<sequence length="74" mass="8468">MCGRRARLMVNEEEIVTSDELKRCLELVMGDGEKGQEMRKNAKKWKILAKEALKEGGSSHKNLKNFVDEVIQGY</sequence>
<proteinExistence type="inferred from homology"/>
<protein>
    <submittedName>
        <fullName evidence="2">Crocetin glucosyltransferase, chloroplastic</fullName>
    </submittedName>
</protein>
<keyword evidence="2" id="KW-0808">Transferase</keyword>
<evidence type="ECO:0000256" key="1">
    <source>
        <dbReference type="ARBA" id="ARBA00009995"/>
    </source>
</evidence>
<dbReference type="GO" id="GO:0016740">
    <property type="term" value="F:transferase activity"/>
    <property type="evidence" value="ECO:0007669"/>
    <property type="project" value="UniProtKB-KW"/>
</dbReference>
<comment type="caution">
    <text evidence="2">The sequence shown here is derived from an EMBL/GenBank/DDBJ whole genome shotgun (WGS) entry which is preliminary data.</text>
</comment>
<evidence type="ECO:0000313" key="2">
    <source>
        <dbReference type="EMBL" id="RVW32243.1"/>
    </source>
</evidence>
<dbReference type="Proteomes" id="UP000288805">
    <property type="component" value="Unassembled WGS sequence"/>
</dbReference>
<dbReference type="PANTHER" id="PTHR11926">
    <property type="entry name" value="GLUCOSYL/GLUCURONOSYL TRANSFERASES"/>
    <property type="match status" value="1"/>
</dbReference>
<accession>A0A438D9V2</accession>
<dbReference type="Gene3D" id="3.40.50.2000">
    <property type="entry name" value="Glycogen Phosphorylase B"/>
    <property type="match status" value="2"/>
</dbReference>
<gene>
    <name evidence="2" type="primary">UGT75L6_40</name>
    <name evidence="2" type="ORF">CK203_116146</name>
</gene>
<dbReference type="EMBL" id="QGNW01001723">
    <property type="protein sequence ID" value="RVW32243.1"/>
    <property type="molecule type" value="Genomic_DNA"/>
</dbReference>
<dbReference type="SUPFAM" id="SSF53756">
    <property type="entry name" value="UDP-Glycosyltransferase/glycogen phosphorylase"/>
    <property type="match status" value="1"/>
</dbReference>
<evidence type="ECO:0000313" key="3">
    <source>
        <dbReference type="Proteomes" id="UP000288805"/>
    </source>
</evidence>
<comment type="similarity">
    <text evidence="1">Belongs to the UDP-glycosyltransferase family.</text>
</comment>
<organism evidence="2 3">
    <name type="scientific">Vitis vinifera</name>
    <name type="common">Grape</name>
    <dbReference type="NCBI Taxonomy" id="29760"/>
    <lineage>
        <taxon>Eukaryota</taxon>
        <taxon>Viridiplantae</taxon>
        <taxon>Streptophyta</taxon>
        <taxon>Embryophyta</taxon>
        <taxon>Tracheophyta</taxon>
        <taxon>Spermatophyta</taxon>
        <taxon>Magnoliopsida</taxon>
        <taxon>eudicotyledons</taxon>
        <taxon>Gunneridae</taxon>
        <taxon>Pentapetalae</taxon>
        <taxon>rosids</taxon>
        <taxon>Vitales</taxon>
        <taxon>Vitaceae</taxon>
        <taxon>Viteae</taxon>
        <taxon>Vitis</taxon>
    </lineage>
</organism>
<name>A0A438D9V2_VITVI</name>
<dbReference type="PANTHER" id="PTHR11926:SF870">
    <property type="entry name" value="UDP-GLYCOSYLTRANSFERASE 75B1"/>
    <property type="match status" value="1"/>
</dbReference>
<reference evidence="2 3" key="1">
    <citation type="journal article" date="2018" name="PLoS Genet.">
        <title>Population sequencing reveals clonal diversity and ancestral inbreeding in the grapevine cultivar Chardonnay.</title>
        <authorList>
            <person name="Roach M.J."/>
            <person name="Johnson D.L."/>
            <person name="Bohlmann J."/>
            <person name="van Vuuren H.J."/>
            <person name="Jones S.J."/>
            <person name="Pretorius I.S."/>
            <person name="Schmidt S.A."/>
            <person name="Borneman A.R."/>
        </authorList>
    </citation>
    <scope>NUCLEOTIDE SEQUENCE [LARGE SCALE GENOMIC DNA]</scope>
    <source>
        <strain evidence="3">cv. Chardonnay</strain>
        <tissue evidence="2">Leaf</tissue>
    </source>
</reference>